<evidence type="ECO:0000313" key="2">
    <source>
        <dbReference type="Proteomes" id="UP000005870"/>
    </source>
</evidence>
<gene>
    <name evidence="1" type="ordered locus">DSC_04755</name>
</gene>
<dbReference type="KEGG" id="psd:DSC_04755"/>
<dbReference type="HOGENOM" id="CLU_2370709_0_0_6"/>
<dbReference type="AlphaFoldDB" id="G7UPR4"/>
<accession>G7UPR4</accession>
<name>G7UPR4_PSEUP</name>
<keyword evidence="2" id="KW-1185">Reference proteome</keyword>
<dbReference type="Proteomes" id="UP000005870">
    <property type="component" value="Chromosome"/>
</dbReference>
<proteinExistence type="predicted"/>
<sequence>MVEFEATGLPLEQLQAQLYLRIRAGPRAEASGSSRATPERMAALAHGQQIAGDHVAHMGNPARDPRYTLHRFSHVLERFGITWRARGVTAHATAS</sequence>
<organism evidence="1 2">
    <name type="scientific">Pseudoxanthomonas spadix (strain BD-a59)</name>
    <dbReference type="NCBI Taxonomy" id="1045855"/>
    <lineage>
        <taxon>Bacteria</taxon>
        <taxon>Pseudomonadati</taxon>
        <taxon>Pseudomonadota</taxon>
        <taxon>Gammaproteobacteria</taxon>
        <taxon>Lysobacterales</taxon>
        <taxon>Lysobacteraceae</taxon>
        <taxon>Pseudoxanthomonas</taxon>
    </lineage>
</organism>
<dbReference type="EMBL" id="CP003093">
    <property type="protein sequence ID" value="AER55604.1"/>
    <property type="molecule type" value="Genomic_DNA"/>
</dbReference>
<dbReference type="eggNOG" id="COG4973">
    <property type="taxonomic scope" value="Bacteria"/>
</dbReference>
<evidence type="ECO:0000313" key="1">
    <source>
        <dbReference type="EMBL" id="AER55604.1"/>
    </source>
</evidence>
<dbReference type="RefSeq" id="WP_014159781.1">
    <property type="nucleotide sequence ID" value="NC_016147.2"/>
</dbReference>
<protein>
    <submittedName>
        <fullName evidence="1">Phage integrase, N-terminal SAM-like protein</fullName>
    </submittedName>
</protein>
<reference evidence="1 2" key="1">
    <citation type="journal article" date="2012" name="J. Bacteriol.">
        <title>Complete Genome Sequence of the BTEX-Degrading Bacterium Pseudoxanthomonas spadix BD-a59.</title>
        <authorList>
            <person name="Lee S.H."/>
            <person name="Jin H.M."/>
            <person name="Lee H.J."/>
            <person name="Kim J.M."/>
            <person name="Jeon C.O."/>
        </authorList>
    </citation>
    <scope>NUCLEOTIDE SEQUENCE [LARGE SCALE GENOMIC DNA]</scope>
    <source>
        <strain evidence="1 2">BD-a59</strain>
    </source>
</reference>